<accession>A0A1I8BGL4</accession>
<comment type="subcellular location">
    <subcellularLocation>
        <location evidence="2">Endoplasmic reticulum membrane</location>
        <topology evidence="2">Single-pass membrane protein</topology>
    </subcellularLocation>
</comment>
<dbReference type="WBParaSite" id="MhA1_Contig239.frz3.gene9">
    <property type="protein sequence ID" value="MhA1_Contig239.frz3.gene9"/>
    <property type="gene ID" value="MhA1_Contig239.frz3.gene9"/>
</dbReference>
<dbReference type="GO" id="GO:0004378">
    <property type="term" value="F:GDP-Man:Man(1)GlcNAc(2)-PP-Dol alpha-1,3-mannosyltransferase activity"/>
    <property type="evidence" value="ECO:0007669"/>
    <property type="project" value="UniProtKB-UniRule"/>
</dbReference>
<feature type="domain" description="Glycosyl transferase family 1" evidence="4">
    <location>
        <begin position="44"/>
        <end position="221"/>
    </location>
</feature>
<dbReference type="AlphaFoldDB" id="A0A1I8BGL4"/>
<evidence type="ECO:0000313" key="5">
    <source>
        <dbReference type="Proteomes" id="UP000095281"/>
    </source>
</evidence>
<evidence type="ECO:0000256" key="3">
    <source>
        <dbReference type="SAM" id="MobiDB-lite"/>
    </source>
</evidence>
<feature type="compositionally biased region" description="Basic residues" evidence="3">
    <location>
        <begin position="274"/>
        <end position="289"/>
    </location>
</feature>
<dbReference type="Gene3D" id="3.40.50.2000">
    <property type="entry name" value="Glycogen Phosphorylase B"/>
    <property type="match status" value="1"/>
</dbReference>
<comment type="similarity">
    <text evidence="2">Belongs to the glycosyltransferase group 1 family.</text>
</comment>
<evidence type="ECO:0000256" key="1">
    <source>
        <dbReference type="ARBA" id="ARBA00022676"/>
    </source>
</evidence>
<keyword evidence="1 2" id="KW-0328">Glycosyltransferase</keyword>
<comment type="catalytic activity">
    <reaction evidence="2">
        <text>a beta-D-Man-(1-&gt;4)-beta-D-GlcNAc-(1-&gt;4)-alpha-D-GlcNAc-diphospho-di-trans,poly-cis-dolichol + GDP-alpha-D-mannose = an alpha-D-Man-(1-&gt;3)-beta-D-Man-(1-&gt;4)-beta-D-GlcNAc-(1-&gt;4)-alpha-D-GlcNAc-diphospho-di-trans,poly-cis-dolichol + GDP + H(+)</text>
        <dbReference type="Rhea" id="RHEA:29515"/>
        <dbReference type="Rhea" id="RHEA-COMP:19511"/>
        <dbReference type="Rhea" id="RHEA-COMP:19513"/>
        <dbReference type="ChEBI" id="CHEBI:15378"/>
        <dbReference type="ChEBI" id="CHEBI:57527"/>
        <dbReference type="ChEBI" id="CHEBI:58189"/>
        <dbReference type="ChEBI" id="CHEBI:58472"/>
        <dbReference type="ChEBI" id="CHEBI:132510"/>
        <dbReference type="EC" id="2.4.1.132"/>
    </reaction>
    <physiologicalReaction direction="left-to-right" evidence="2">
        <dbReference type="Rhea" id="RHEA:29516"/>
    </physiologicalReaction>
</comment>
<comment type="pathway">
    <text evidence="2">Protein modification; protein glycosylation.</text>
</comment>
<dbReference type="InterPro" id="IPR001296">
    <property type="entry name" value="Glyco_trans_1"/>
</dbReference>
<dbReference type="InterPro" id="IPR027054">
    <property type="entry name" value="ALG2"/>
</dbReference>
<dbReference type="Proteomes" id="UP000095281">
    <property type="component" value="Unplaced"/>
</dbReference>
<protein>
    <recommendedName>
        <fullName evidence="2">Alpha-1,3/1,6-mannosyltransferase ALG2</fullName>
        <ecNumber evidence="2">2.4.1.132</ecNumber>
        <ecNumber evidence="2">2.4.1.257</ecNumber>
    </recommendedName>
    <alternativeName>
        <fullName evidence="2">GDP-Man:Man(1)GlcNAc(2)-PP-Dol alpha-1,3-mannosyltransferase</fullName>
    </alternativeName>
</protein>
<evidence type="ECO:0000313" key="6">
    <source>
        <dbReference type="WBParaSite" id="MhA1_Contig239.frz3.gene9"/>
    </source>
</evidence>
<dbReference type="EC" id="2.4.1.257" evidence="2"/>
<name>A0A1I8BGL4_MELHA</name>
<comment type="catalytic activity">
    <reaction evidence="2">
        <text>an alpha-D-Man-(1-&gt;3)-beta-D-Man-(1-&gt;4)-beta-D-GlcNAc-(1-&gt;4)-alpha-D-GlcNAc-diphospho-di-trans,poly-cis-dolichol + GDP-alpha-D-mannose = an alpha-D-Man-(1-&gt;3)-[alpha-D-Man-(1-&gt;6)]-beta-D-Man-(1-&gt;4)-beta-D-GlcNAc-(1-&gt;4)-alpha-D-GlcNAc-diphospho-di-trans,poly-cis-dolichol + GDP + H(+)</text>
        <dbReference type="Rhea" id="RHEA:29519"/>
        <dbReference type="Rhea" id="RHEA-COMP:19513"/>
        <dbReference type="Rhea" id="RHEA-COMP:19515"/>
        <dbReference type="ChEBI" id="CHEBI:15378"/>
        <dbReference type="ChEBI" id="CHEBI:57527"/>
        <dbReference type="ChEBI" id="CHEBI:58189"/>
        <dbReference type="ChEBI" id="CHEBI:132510"/>
        <dbReference type="ChEBI" id="CHEBI:132511"/>
        <dbReference type="EC" id="2.4.1.257"/>
    </reaction>
    <physiologicalReaction direction="left-to-right" evidence="2">
        <dbReference type="Rhea" id="RHEA:29520"/>
    </physiologicalReaction>
</comment>
<comment type="function">
    <text evidence="2">Mannosylates Man(2)GlcNAc(2)-dolichol diphosphate and Man(1)GlcNAc(2)-dolichol diphosphate to form Man(3)GlcNAc(2)-dolichol diphosphate.</text>
</comment>
<dbReference type="GO" id="GO:0005789">
    <property type="term" value="C:endoplasmic reticulum membrane"/>
    <property type="evidence" value="ECO:0007669"/>
    <property type="project" value="UniProtKB-SubCell"/>
</dbReference>
<dbReference type="PANTHER" id="PTHR45918">
    <property type="entry name" value="ALPHA-1,3/1,6-MANNOSYLTRANSFERASE ALG2"/>
    <property type="match status" value="1"/>
</dbReference>
<dbReference type="EC" id="2.4.1.132" evidence="2"/>
<keyword evidence="5" id="KW-1185">Reference proteome</keyword>
<keyword evidence="2" id="KW-0808">Transferase</keyword>
<feature type="region of interest" description="Disordered" evidence="3">
    <location>
        <begin position="269"/>
        <end position="299"/>
    </location>
</feature>
<organism evidence="5 6">
    <name type="scientific">Meloidogyne hapla</name>
    <name type="common">Root-knot nematode worm</name>
    <dbReference type="NCBI Taxonomy" id="6305"/>
    <lineage>
        <taxon>Eukaryota</taxon>
        <taxon>Metazoa</taxon>
        <taxon>Ecdysozoa</taxon>
        <taxon>Nematoda</taxon>
        <taxon>Chromadorea</taxon>
        <taxon>Rhabditida</taxon>
        <taxon>Tylenchina</taxon>
        <taxon>Tylenchomorpha</taxon>
        <taxon>Tylenchoidea</taxon>
        <taxon>Meloidogynidae</taxon>
        <taxon>Meloidogyninae</taxon>
        <taxon>Meloidogyne</taxon>
    </lineage>
</organism>
<proteinExistence type="inferred from homology"/>
<dbReference type="SUPFAM" id="SSF53756">
    <property type="entry name" value="UDP-Glycosyltransferase/glycogen phosphorylase"/>
    <property type="match status" value="1"/>
</dbReference>
<dbReference type="GO" id="GO:0102704">
    <property type="term" value="F:GDP-Man:Man(2)GlcNAc(2)-PP-Dol alpha-1,6-mannosyltransferase activity"/>
    <property type="evidence" value="ECO:0007669"/>
    <property type="project" value="UniProtKB-UniRule"/>
</dbReference>
<evidence type="ECO:0000256" key="2">
    <source>
        <dbReference type="RuleBase" id="RU367136"/>
    </source>
</evidence>
<dbReference type="UniPathway" id="UPA00378"/>
<dbReference type="PANTHER" id="PTHR45918:SF2">
    <property type="entry name" value="ALPHA-1,3_1,6-MANNOSYLTRANSFERASE ALG2"/>
    <property type="match status" value="1"/>
</dbReference>
<evidence type="ECO:0000259" key="4">
    <source>
        <dbReference type="Pfam" id="PF00534"/>
    </source>
</evidence>
<reference evidence="6" key="1">
    <citation type="submission" date="2016-11" db="UniProtKB">
        <authorList>
            <consortium name="WormBaseParasite"/>
        </authorList>
    </citation>
    <scope>IDENTIFICATION</scope>
</reference>
<sequence>MVIVNSNFTAKNFQAVMPSIPKEKLRVIYPPCDVDSLSVVSRPISRKHREQNERYLFLSMNRFWPEKRLDIILDAAVQLKSFGLNPLIQMAGSVMPHIPESRIYYELLMEQCKKYKLEDMIEVRFIPDPNDERKFELYSQCDSVIYTPPNEHFGIVPIEALEQRRPVIVIDSGGPSETVIEGVTGTKIANTDGIKLAEAMAEHMECKEWIELDEDAHYVKQRARFEKHFSLNGFGQNIDDAVTKIFGKDMNINNEEEQQILDAHTNGYTSYTSHAKRQKKNKGNSKGKARTNGQDRKNA</sequence>
<dbReference type="Pfam" id="PF00534">
    <property type="entry name" value="Glycos_transf_1"/>
    <property type="match status" value="1"/>
</dbReference>